<evidence type="ECO:0000313" key="1">
    <source>
        <dbReference type="EMBL" id="CAG8540310.1"/>
    </source>
</evidence>
<sequence>MWPITTTTDWIKFYPAGRDDLITLIPRSLDAGYHRVAREKYRVHHLVALAFCPKEEKNVQHAIRLGFQHQRVVKQIFDDGSFREFPSIAEARCVTGIDHAGGCCWEYVAQ</sequence>
<evidence type="ECO:0000313" key="2">
    <source>
        <dbReference type="Proteomes" id="UP000789706"/>
    </source>
</evidence>
<accession>A0A9N9FKD1</accession>
<comment type="caution">
    <text evidence="1">The sequence shown here is derived from an EMBL/GenBank/DDBJ whole genome shotgun (WGS) entry which is preliminary data.</text>
</comment>
<dbReference type="Proteomes" id="UP000789706">
    <property type="component" value="Unassembled WGS sequence"/>
</dbReference>
<gene>
    <name evidence="1" type="ORF">DEBURN_LOCUS6577</name>
</gene>
<name>A0A9N9FKD1_9GLOM</name>
<dbReference type="OrthoDB" id="2369480at2759"/>
<keyword evidence="2" id="KW-1185">Reference proteome</keyword>
<dbReference type="EMBL" id="CAJVPK010000691">
    <property type="protein sequence ID" value="CAG8540310.1"/>
    <property type="molecule type" value="Genomic_DNA"/>
</dbReference>
<dbReference type="AlphaFoldDB" id="A0A9N9FKD1"/>
<organism evidence="1 2">
    <name type="scientific">Diversispora eburnea</name>
    <dbReference type="NCBI Taxonomy" id="1213867"/>
    <lineage>
        <taxon>Eukaryota</taxon>
        <taxon>Fungi</taxon>
        <taxon>Fungi incertae sedis</taxon>
        <taxon>Mucoromycota</taxon>
        <taxon>Glomeromycotina</taxon>
        <taxon>Glomeromycetes</taxon>
        <taxon>Diversisporales</taxon>
        <taxon>Diversisporaceae</taxon>
        <taxon>Diversispora</taxon>
    </lineage>
</organism>
<proteinExistence type="predicted"/>
<reference evidence="1" key="1">
    <citation type="submission" date="2021-06" db="EMBL/GenBank/DDBJ databases">
        <authorList>
            <person name="Kallberg Y."/>
            <person name="Tangrot J."/>
            <person name="Rosling A."/>
        </authorList>
    </citation>
    <scope>NUCLEOTIDE SEQUENCE</scope>
    <source>
        <strain evidence="1">AZ414A</strain>
    </source>
</reference>
<protein>
    <submittedName>
        <fullName evidence="1">8867_t:CDS:1</fullName>
    </submittedName>
</protein>